<reference evidence="10" key="1">
    <citation type="submission" date="2024-02" db="UniProtKB">
        <authorList>
            <consortium name="WormBaseParasite"/>
        </authorList>
    </citation>
    <scope>IDENTIFICATION</scope>
</reference>
<evidence type="ECO:0000256" key="7">
    <source>
        <dbReference type="SAM" id="SignalP"/>
    </source>
</evidence>
<dbReference type="PANTHER" id="PTHR23200:SF48">
    <property type="entry name" value="METALLO-BETA-LACTAMASE DOMAIN-CONTAINING PROTEIN 1"/>
    <property type="match status" value="1"/>
</dbReference>
<dbReference type="InterPro" id="IPR001279">
    <property type="entry name" value="Metallo-B-lactamas"/>
</dbReference>
<evidence type="ECO:0000313" key="10">
    <source>
        <dbReference type="WBParaSite" id="TCONS_00008397.p1"/>
    </source>
</evidence>
<dbReference type="InterPro" id="IPR036866">
    <property type="entry name" value="RibonucZ/Hydroxyglut_hydro"/>
</dbReference>
<evidence type="ECO:0000256" key="5">
    <source>
        <dbReference type="ARBA" id="ARBA00044690"/>
    </source>
</evidence>
<dbReference type="InterPro" id="IPR039344">
    <property type="entry name" value="MBLAC1"/>
</dbReference>
<accession>A0AAF5D8E4</accession>
<feature type="domain" description="Metallo-beta-lactamase" evidence="8">
    <location>
        <begin position="339"/>
        <end position="410"/>
    </location>
</feature>
<evidence type="ECO:0000256" key="1">
    <source>
        <dbReference type="ARBA" id="ARBA00004514"/>
    </source>
</evidence>
<sequence length="527" mass="60538">MYQFLWNLFMTKLILFLSFIILLKTVNCEDNDKHFIRGRGHGSISKVSMTSLLSSETDDVFEDVNLDRRNQYNTNNENLDSDKLSSMINLTEQKITIGPSKIIRPNIILTNNDDTPKEIESSLLNLSGSLKVPTKSPKFWNRSTPLKTLIMPHSIVERKNQQKQPEANEDLTDEEVMELTKYVEKYISNSNFRDYMKNNLQSETLFVTDHPSLTTTTKKVPPTTMAPSTTITTTIPPLINKKFRTNPTSKEKLKQFKEQFNKWLDELRKKASNISKGIEIKDSPNPTINENFVLKSNSTFLQKPNLVETSMVSVKILQPGYLNVFVDSEVPNKKYINMSSTITLIQDMGKNILVDTGMPSIDVLGKKSTRIEILRKLNELLLSPNDIHYVIITSSQIDHIGNLNEFGNAIIFQNNFIFDQKKGAFTIMNIKNNDYLITPNVRITKGYGENINVIVKSCKNFKEIVSITGDHFINEYDIFNPNLWKPFSSNVEVQEYFRKKILCSTDWIVPGHGNIFKVDIKFKERFC</sequence>
<dbReference type="CDD" id="cd07711">
    <property type="entry name" value="MBLAC1-like_MBL-fold"/>
    <property type="match status" value="1"/>
</dbReference>
<proteinExistence type="predicted"/>
<feature type="signal peptide" evidence="7">
    <location>
        <begin position="1"/>
        <end position="28"/>
    </location>
</feature>
<evidence type="ECO:0000256" key="3">
    <source>
        <dbReference type="ARBA" id="ARBA00014856"/>
    </source>
</evidence>
<name>A0AAF5D8E4_STRER</name>
<dbReference type="WBParaSite" id="TCONS_00008397.p1">
    <property type="protein sequence ID" value="TCONS_00008397.p1"/>
    <property type="gene ID" value="XLOC_006350"/>
</dbReference>
<dbReference type="Proteomes" id="UP000035681">
    <property type="component" value="Unplaced"/>
</dbReference>
<keyword evidence="9" id="KW-1185">Reference proteome</keyword>
<dbReference type="SUPFAM" id="SSF56281">
    <property type="entry name" value="Metallo-hydrolase/oxidoreductase"/>
    <property type="match status" value="1"/>
</dbReference>
<protein>
    <recommendedName>
        <fullName evidence="3">Metallo-beta-lactamase domain-containing protein 1</fullName>
    </recommendedName>
    <alternativeName>
        <fullName evidence="4">Endoribonuclease MBLAC1</fullName>
    </alternativeName>
</protein>
<keyword evidence="7" id="KW-0732">Signal</keyword>
<comment type="subunit">
    <text evidence="2">Homodimer.</text>
</comment>
<dbReference type="AlphaFoldDB" id="A0AAF5D8E4"/>
<evidence type="ECO:0000256" key="6">
    <source>
        <dbReference type="ARBA" id="ARBA00045869"/>
    </source>
</evidence>
<comment type="catalytic activity">
    <reaction evidence="5">
        <text>a ribonucleotidyl-ribonucleotide-RNA + H2O = a 3'-end ribonucleotide-RNA + a 5'-end 5'-phospho-ribonucleoside-RNA + H(+)</text>
        <dbReference type="Rhea" id="RHEA:68096"/>
        <dbReference type="Rhea" id="RHEA-COMP:15179"/>
        <dbReference type="Rhea" id="RHEA-COMP:17355"/>
        <dbReference type="Rhea" id="RHEA-COMP:17428"/>
        <dbReference type="ChEBI" id="CHEBI:15377"/>
        <dbReference type="ChEBI" id="CHEBI:15378"/>
        <dbReference type="ChEBI" id="CHEBI:74896"/>
        <dbReference type="ChEBI" id="CHEBI:138282"/>
        <dbReference type="ChEBI" id="CHEBI:173118"/>
    </reaction>
    <physiologicalReaction direction="left-to-right" evidence="5">
        <dbReference type="Rhea" id="RHEA:68097"/>
    </physiologicalReaction>
</comment>
<evidence type="ECO:0000313" key="9">
    <source>
        <dbReference type="Proteomes" id="UP000035681"/>
    </source>
</evidence>
<evidence type="ECO:0000256" key="4">
    <source>
        <dbReference type="ARBA" id="ARBA00032988"/>
    </source>
</evidence>
<dbReference type="PANTHER" id="PTHR23200">
    <property type="entry name" value="METALLO-BETA-LACTAMASE DOMAIN-CONTAINING PROTEIN 1"/>
    <property type="match status" value="1"/>
</dbReference>
<dbReference type="GO" id="GO:0005829">
    <property type="term" value="C:cytosol"/>
    <property type="evidence" value="ECO:0007669"/>
    <property type="project" value="UniProtKB-SubCell"/>
</dbReference>
<dbReference type="Pfam" id="PF00753">
    <property type="entry name" value="Lactamase_B"/>
    <property type="match status" value="1"/>
</dbReference>
<evidence type="ECO:0000259" key="8">
    <source>
        <dbReference type="Pfam" id="PF00753"/>
    </source>
</evidence>
<comment type="function">
    <text evidence="6">Endoribonuclease that catalyzes the hydrolysis of histone-coding pre-mRNA 3'-end. Involved in histone pre-mRNA processing during the S-phase of the cell cycle, which is required for entering/progressing through S-phase. Cleaves histone pre-mRNA at a major and a minor cleavage site after the 5'-ACCCA-3' and the 5'-ACCCACA-3' sequence, respectively, and located downstream of the stem-loop. May require the presence of the HDE element located at the histone pre-RNA 3'-end to avoid non-specific cleavage.</text>
</comment>
<comment type="subcellular location">
    <subcellularLocation>
        <location evidence="1">Cytoplasm</location>
        <location evidence="1">Cytosol</location>
    </subcellularLocation>
</comment>
<evidence type="ECO:0000256" key="2">
    <source>
        <dbReference type="ARBA" id="ARBA00011738"/>
    </source>
</evidence>
<dbReference type="Gene3D" id="3.60.15.10">
    <property type="entry name" value="Ribonuclease Z/Hydroxyacylglutathione hydrolase-like"/>
    <property type="match status" value="1"/>
</dbReference>
<organism evidence="9 10">
    <name type="scientific">Strongyloides stercoralis</name>
    <name type="common">Threadworm</name>
    <dbReference type="NCBI Taxonomy" id="6248"/>
    <lineage>
        <taxon>Eukaryota</taxon>
        <taxon>Metazoa</taxon>
        <taxon>Ecdysozoa</taxon>
        <taxon>Nematoda</taxon>
        <taxon>Chromadorea</taxon>
        <taxon>Rhabditida</taxon>
        <taxon>Tylenchina</taxon>
        <taxon>Panagrolaimomorpha</taxon>
        <taxon>Strongyloidoidea</taxon>
        <taxon>Strongyloididae</taxon>
        <taxon>Strongyloides</taxon>
    </lineage>
</organism>
<feature type="chain" id="PRO_5042033625" description="Metallo-beta-lactamase domain-containing protein 1" evidence="7">
    <location>
        <begin position="29"/>
        <end position="527"/>
    </location>
</feature>